<keyword evidence="5" id="KW-0963">Cytoplasm</keyword>
<evidence type="ECO:0000256" key="5">
    <source>
        <dbReference type="RuleBase" id="RU368013"/>
    </source>
</evidence>
<evidence type="ECO:0000256" key="4">
    <source>
        <dbReference type="ARBA" id="ARBA00023242"/>
    </source>
</evidence>
<comment type="function">
    <text evidence="5">Involved in ubiquitin-mediated protein degradation. Regulatory factor in the ubiquitin/proteasome pathway that controls the turnover of proteasome substrates. Targets proteasomes to the nucleus and facilitates the degradation of nuclear proteins.</text>
</comment>
<comment type="similarity">
    <text evidence="1 5">Belongs to the cut8/STS1 family.</text>
</comment>
<dbReference type="GO" id="GO:0000502">
    <property type="term" value="C:proteasome complex"/>
    <property type="evidence" value="ECO:0007669"/>
    <property type="project" value="UniProtKB-KW"/>
</dbReference>
<accession>A0A9P8AK76</accession>
<dbReference type="GO" id="GO:0031144">
    <property type="term" value="P:proteasome localization"/>
    <property type="evidence" value="ECO:0007669"/>
    <property type="project" value="UniProtKB-UniRule"/>
</dbReference>
<evidence type="ECO:0000313" key="7">
    <source>
        <dbReference type="EMBL" id="KAG7195601.1"/>
    </source>
</evidence>
<proteinExistence type="inferred from homology"/>
<dbReference type="EMBL" id="JAHMUF010000003">
    <property type="protein sequence ID" value="KAG7195601.1"/>
    <property type="molecule type" value="Genomic_DNA"/>
</dbReference>
<dbReference type="OrthoDB" id="10061064at2759"/>
<dbReference type="PANTHER" id="PTHR28032">
    <property type="entry name" value="FI02826P"/>
    <property type="match status" value="1"/>
</dbReference>
<dbReference type="InterPro" id="IPR038422">
    <property type="entry name" value="Cut8/Sts1_sf"/>
</dbReference>
<evidence type="ECO:0000256" key="1">
    <source>
        <dbReference type="ARBA" id="ARBA00006199"/>
    </source>
</evidence>
<dbReference type="Proteomes" id="UP000790833">
    <property type="component" value="Unassembled WGS sequence"/>
</dbReference>
<comment type="subunit">
    <text evidence="5">Binds the proteasome.</text>
</comment>
<evidence type="ECO:0000313" key="8">
    <source>
        <dbReference type="Proteomes" id="UP000790833"/>
    </source>
</evidence>
<evidence type="ECO:0000256" key="3">
    <source>
        <dbReference type="ARBA" id="ARBA00022927"/>
    </source>
</evidence>
<dbReference type="RefSeq" id="XP_043051146.1">
    <property type="nucleotide sequence ID" value="XM_043194094.1"/>
</dbReference>
<protein>
    <recommendedName>
        <fullName evidence="2 5">Tethering factor for nuclear proteasome STS1</fullName>
    </recommendedName>
</protein>
<dbReference type="GO" id="GO:0031965">
    <property type="term" value="C:nuclear membrane"/>
    <property type="evidence" value="ECO:0007669"/>
    <property type="project" value="TreeGrafter"/>
</dbReference>
<organism evidence="7 8">
    <name type="scientific">Scheffersomyces spartinae</name>
    <dbReference type="NCBI Taxonomy" id="45513"/>
    <lineage>
        <taxon>Eukaryota</taxon>
        <taxon>Fungi</taxon>
        <taxon>Dikarya</taxon>
        <taxon>Ascomycota</taxon>
        <taxon>Saccharomycotina</taxon>
        <taxon>Pichiomycetes</taxon>
        <taxon>Debaryomycetaceae</taxon>
        <taxon>Scheffersomyces</taxon>
    </lineage>
</organism>
<sequence length="369" mass="42326">MSLIKMSSDLQCPPFPFASGSKTDMDTNNNKNNKNGAEDSMVVPRLTSLKLLTRKRKHLHHEDNDNVLLIYHNQPRGINKHRHQHRNLSTARYKRTKTVRIHGQSLPINRMLEVLDHQSLQKMLKELVTVHPEIQETVSKLSPSPVLENSVKLLQEKFDDMLAHLPYKCDTESDYSYLRVKSLLMEFFNCLSDLILAYLPPVETNMEKSLRFLHEATQLVHALPNFTNSEFQYTKSMAYEQVANTWLVVLQQDEPLTGTDLINNTTGPSHDGLPPPSDADLASNEKVIEVVEMLDLVSKLSHHDEISRGKFKHITEFIKHKQEIHDQLLHHLNSEPSSSSSFLHLPNRLLNEFITVDYSNYSISAKSSH</sequence>
<reference evidence="7" key="1">
    <citation type="submission" date="2021-03" db="EMBL/GenBank/DDBJ databases">
        <authorList>
            <person name="Palmer J.M."/>
        </authorList>
    </citation>
    <scope>NUCLEOTIDE SEQUENCE</scope>
    <source>
        <strain evidence="7">ARV_011</strain>
    </source>
</reference>
<dbReference type="Gene3D" id="1.20.58.1590">
    <property type="entry name" value="Tethering factor for nuclear proteasome Cut8/Sts1"/>
    <property type="match status" value="1"/>
</dbReference>
<keyword evidence="3 5" id="KW-0653">Protein transport</keyword>
<evidence type="ECO:0000256" key="2">
    <source>
        <dbReference type="ARBA" id="ARBA00016204"/>
    </source>
</evidence>
<feature type="region of interest" description="Disordered" evidence="6">
    <location>
        <begin position="14"/>
        <end position="38"/>
    </location>
</feature>
<gene>
    <name evidence="7" type="primary">STS1</name>
    <name evidence="7" type="ORF">KQ657_003368</name>
</gene>
<evidence type="ECO:0000256" key="6">
    <source>
        <dbReference type="SAM" id="MobiDB-lite"/>
    </source>
</evidence>
<dbReference type="Pfam" id="PF08559">
    <property type="entry name" value="Cut8"/>
    <property type="match status" value="1"/>
</dbReference>
<dbReference type="GO" id="GO:0070628">
    <property type="term" value="F:proteasome binding"/>
    <property type="evidence" value="ECO:0007669"/>
    <property type="project" value="TreeGrafter"/>
</dbReference>
<dbReference type="GO" id="GO:0005737">
    <property type="term" value="C:cytoplasm"/>
    <property type="evidence" value="ECO:0007669"/>
    <property type="project" value="UniProtKB-SubCell"/>
</dbReference>
<dbReference type="PANTHER" id="PTHR28032:SF1">
    <property type="entry name" value="FI02826P"/>
    <property type="match status" value="1"/>
</dbReference>
<keyword evidence="4 5" id="KW-0539">Nucleus</keyword>
<dbReference type="GO" id="GO:0071630">
    <property type="term" value="P:nuclear protein quality control by the ubiquitin-proteasome system"/>
    <property type="evidence" value="ECO:0007669"/>
    <property type="project" value="UniProtKB-UniRule"/>
</dbReference>
<keyword evidence="8" id="KW-1185">Reference proteome</keyword>
<dbReference type="AlphaFoldDB" id="A0A9P8AK76"/>
<dbReference type="GO" id="GO:0015031">
    <property type="term" value="P:protein transport"/>
    <property type="evidence" value="ECO:0007669"/>
    <property type="project" value="UniProtKB-UniRule"/>
</dbReference>
<comment type="subcellular location">
    <subcellularLocation>
        <location evidence="5">Cytoplasm</location>
    </subcellularLocation>
    <subcellularLocation>
        <location evidence="5">Nucleus</location>
    </subcellularLocation>
</comment>
<dbReference type="GeneID" id="66116742"/>
<keyword evidence="5" id="KW-0813">Transport</keyword>
<comment type="caution">
    <text evidence="7">The sequence shown here is derived from an EMBL/GenBank/DDBJ whole genome shotgun (WGS) entry which is preliminary data.</text>
</comment>
<dbReference type="InterPro" id="IPR013868">
    <property type="entry name" value="Cut8/Sts1_fam"/>
</dbReference>
<keyword evidence="7" id="KW-0647">Proteasome</keyword>
<name>A0A9P8AK76_9ASCO</name>